<protein>
    <submittedName>
        <fullName evidence="1">Uncharacterized protein</fullName>
    </submittedName>
</protein>
<sequence>MLQKSVRFEPMWGFEYVWPIRGGTVRSCGLVGGSVSLWGGL</sequence>
<dbReference type="EMBL" id="JYDW01003385">
    <property type="protein sequence ID" value="KRZ46441.1"/>
    <property type="molecule type" value="Genomic_DNA"/>
</dbReference>
<keyword evidence="2" id="KW-1185">Reference proteome</keyword>
<dbReference type="AlphaFoldDB" id="A0A0V1KGN3"/>
<organism evidence="1 2">
    <name type="scientific">Trichinella nativa</name>
    <dbReference type="NCBI Taxonomy" id="6335"/>
    <lineage>
        <taxon>Eukaryota</taxon>
        <taxon>Metazoa</taxon>
        <taxon>Ecdysozoa</taxon>
        <taxon>Nematoda</taxon>
        <taxon>Enoplea</taxon>
        <taxon>Dorylaimia</taxon>
        <taxon>Trichinellida</taxon>
        <taxon>Trichinellidae</taxon>
        <taxon>Trichinella</taxon>
    </lineage>
</organism>
<comment type="caution">
    <text evidence="1">The sequence shown here is derived from an EMBL/GenBank/DDBJ whole genome shotgun (WGS) entry which is preliminary data.</text>
</comment>
<evidence type="ECO:0000313" key="2">
    <source>
        <dbReference type="Proteomes" id="UP000054721"/>
    </source>
</evidence>
<evidence type="ECO:0000313" key="1">
    <source>
        <dbReference type="EMBL" id="KRZ46441.1"/>
    </source>
</evidence>
<gene>
    <name evidence="1" type="ORF">T02_12676</name>
</gene>
<name>A0A0V1KGN3_9BILA</name>
<accession>A0A0V1KGN3</accession>
<proteinExistence type="predicted"/>
<reference evidence="1 2" key="1">
    <citation type="submission" date="2015-05" db="EMBL/GenBank/DDBJ databases">
        <title>Evolution of Trichinella species and genotypes.</title>
        <authorList>
            <person name="Korhonen P.K."/>
            <person name="Edoardo P."/>
            <person name="Giuseppe L.R."/>
            <person name="Gasser R.B."/>
        </authorList>
    </citation>
    <scope>NUCLEOTIDE SEQUENCE [LARGE SCALE GENOMIC DNA]</scope>
    <source>
        <strain evidence="1">ISS10</strain>
    </source>
</reference>
<dbReference type="Proteomes" id="UP000054721">
    <property type="component" value="Unassembled WGS sequence"/>
</dbReference>